<dbReference type="GO" id="GO:0015074">
    <property type="term" value="P:DNA integration"/>
    <property type="evidence" value="ECO:0007669"/>
    <property type="project" value="InterPro"/>
</dbReference>
<dbReference type="STRING" id="1561998.A0A1I7TE92"/>
<evidence type="ECO:0000256" key="7">
    <source>
        <dbReference type="SAM" id="MobiDB-lite"/>
    </source>
</evidence>
<organism evidence="9 10">
    <name type="scientific">Caenorhabditis tropicalis</name>
    <dbReference type="NCBI Taxonomy" id="1561998"/>
    <lineage>
        <taxon>Eukaryota</taxon>
        <taxon>Metazoa</taxon>
        <taxon>Ecdysozoa</taxon>
        <taxon>Nematoda</taxon>
        <taxon>Chromadorea</taxon>
        <taxon>Rhabditida</taxon>
        <taxon>Rhabditina</taxon>
        <taxon>Rhabditomorpha</taxon>
        <taxon>Rhabditoidea</taxon>
        <taxon>Rhabditidae</taxon>
        <taxon>Peloderinae</taxon>
        <taxon>Caenorhabditis</taxon>
    </lineage>
</organism>
<dbReference type="Proteomes" id="UP000095282">
    <property type="component" value="Unplaced"/>
</dbReference>
<evidence type="ECO:0000259" key="8">
    <source>
        <dbReference type="PROSITE" id="PS50994"/>
    </source>
</evidence>
<feature type="region of interest" description="Disordered" evidence="7">
    <location>
        <begin position="136"/>
        <end position="166"/>
    </location>
</feature>
<keyword evidence="2" id="KW-0548">Nucleotidyltransferase</keyword>
<dbReference type="GO" id="GO:0006508">
    <property type="term" value="P:proteolysis"/>
    <property type="evidence" value="ECO:0007669"/>
    <property type="project" value="InterPro"/>
</dbReference>
<dbReference type="Gene3D" id="3.30.420.10">
    <property type="entry name" value="Ribonuclease H-like superfamily/Ribonuclease H"/>
    <property type="match status" value="1"/>
</dbReference>
<keyword evidence="3" id="KW-0540">Nuclease</keyword>
<dbReference type="InterPro" id="IPR043128">
    <property type="entry name" value="Rev_trsase/Diguanyl_cyclase"/>
</dbReference>
<keyword evidence="4" id="KW-0255">Endonuclease</keyword>
<dbReference type="InterPro" id="IPR040676">
    <property type="entry name" value="DUF5641"/>
</dbReference>
<dbReference type="Pfam" id="PF00078">
    <property type="entry name" value="RVT_1"/>
    <property type="match status" value="1"/>
</dbReference>
<keyword evidence="9" id="KW-1185">Reference proteome</keyword>
<feature type="domain" description="Integrase catalytic" evidence="8">
    <location>
        <begin position="1331"/>
        <end position="1520"/>
    </location>
</feature>
<evidence type="ECO:0000256" key="4">
    <source>
        <dbReference type="ARBA" id="ARBA00022759"/>
    </source>
</evidence>
<dbReference type="SUPFAM" id="SSF53098">
    <property type="entry name" value="Ribonuclease H-like"/>
    <property type="match status" value="1"/>
</dbReference>
<feature type="compositionally biased region" description="Basic and acidic residues" evidence="7">
    <location>
        <begin position="147"/>
        <end position="159"/>
    </location>
</feature>
<dbReference type="GO" id="GO:0003964">
    <property type="term" value="F:RNA-directed DNA polymerase activity"/>
    <property type="evidence" value="ECO:0007669"/>
    <property type="project" value="UniProtKB-KW"/>
</dbReference>
<name>A0A1I7TE92_9PELO</name>
<dbReference type="InterPro" id="IPR021109">
    <property type="entry name" value="Peptidase_aspartic_dom_sf"/>
</dbReference>
<dbReference type="Gene3D" id="3.30.70.270">
    <property type="match status" value="1"/>
</dbReference>
<dbReference type="InterPro" id="IPR012337">
    <property type="entry name" value="RNaseH-like_sf"/>
</dbReference>
<feature type="region of interest" description="Disordered" evidence="7">
    <location>
        <begin position="1"/>
        <end position="27"/>
    </location>
</feature>
<protein>
    <submittedName>
        <fullName evidence="10">Integrase catalytic domain-containing protein</fullName>
    </submittedName>
</protein>
<dbReference type="eggNOG" id="KOG0017">
    <property type="taxonomic scope" value="Eukaryota"/>
</dbReference>
<dbReference type="PANTHER" id="PTHR47331">
    <property type="entry name" value="PHD-TYPE DOMAIN-CONTAINING PROTEIN"/>
    <property type="match status" value="1"/>
</dbReference>
<proteinExistence type="predicted"/>
<dbReference type="InterPro" id="IPR036397">
    <property type="entry name" value="RNaseH_sf"/>
</dbReference>
<dbReference type="WBParaSite" id="Csp11.Scaffold590.g5082.t1">
    <property type="protein sequence ID" value="Csp11.Scaffold590.g5082.t1"/>
    <property type="gene ID" value="Csp11.Scaffold590.g5082"/>
</dbReference>
<evidence type="ECO:0000256" key="6">
    <source>
        <dbReference type="ARBA" id="ARBA00022918"/>
    </source>
</evidence>
<dbReference type="PANTHER" id="PTHR47331:SF1">
    <property type="entry name" value="GAG-LIKE PROTEIN"/>
    <property type="match status" value="1"/>
</dbReference>
<evidence type="ECO:0000256" key="3">
    <source>
        <dbReference type="ARBA" id="ARBA00022722"/>
    </source>
</evidence>
<sequence>MPKNVTPDAKSPVIDPMEVSEESTHSGEVADTQVIRICLDEVIGKKLDQILEAVTNIEKHMSSIGTISGKDQIRPSNRKRNNTSEVGPPKKKREDSVCFLCNANHRAIDCPTYLTPTERERTQLTEVCVAEVNKVSDVQHSSKPSSKNKDSNKDKRDNHLLPGRPTPWRSTQCVFCKEDHETSTCTLSVEEKKEAVDRNRLCRNCLRRNHKVHECRSKFVCNTCQRKHHSSICDTRKKMDSIINFLESKASTDENLNHDLQHKSANTIDTIDTITVNFSVVSDPDYKLPFLQLQTPSGAILNALIDSGATTSIISKTTVQRLHCPVHQQRLINFKGFISSSGPQKINFYSLDILDKEGKIWNTIIPEYEQLPTVIKTPVFTAEDTTFLRTHSIDPKQLMTLKKFNGKPIDLIIGNNILSSILATSTRLVLPSGRIVEDTCLGYITHPSPIPHELRATHTSDTNRVLSTSCEESFIHTIDTADYVQAESEEGLWVESDKTHNEITSVKLDKLLEQLSDLETLGVEPPTAVQSKQTLDQELINKFQATAIKDKDNKIYVQFPFNGKEANLNDNYLVAVKRLCALMRKLSNAKDLKAYDDIIQQQLQAGIIELVPEEEKHIGPHYHIPHRVIVKLDSLTTKLRIVLDASSHMRNELSLNNCMHPGPSILKSIVGILLRARTKLFLLIADIEKAFHQVHVQPKHRNVTKFLWLKDPIKPVTDDNIITYRFTRIPFGITSSPFLLAITILSYMELYPHPLNSKITENLYVDNVLLAVDTLEELADSQQGSKEIFRKMHMNLREYLCNSPEIMKLIPECDRAKVSTCKLLGLMWNSISDTLTLKIAKPPAGIPTKRQLASFQASTYDPMGFVSPLVVPVKSLMAEVWKTTTKWKDPIPDHLLPQWEKVKAMFTDTSYTIPRLVTPPGGKFQKVTLVMFSDASKDHYATCAYLRFEYSGNRVHTQLIFSRTRMRPSNNPHLTIPRMELLGVLIASSAAATIIKELNIAITSVTFLCDNTAVLHWVVQQNSENKWVQTRVQTINNTIRNIQDQQIQTKIRYVPTDQNPADIPTRGASLSKIKNSTLWNHGPDFLQQSEEFWPKDLDDAPSGPKEFHCFVIDGNQPTQSSPSVQISEIPTEYTSIVPYNRTNSLTRLVTTMQKVMRWIHKVVLKRNQRKKTAPYIWKSQTMTRYTLAAIASNEVSKRLIAHNFIISDHYQDAEQRLNSPPLVSPQIHKGQDGIYYYTNTYVNKKHKNMPKSLIYINNKHQLARLIALDSHVSLLHQGPKDTARDIQQRYWIKHISALTRSIRKICVTCKKRHGKPFTYPFATELPSVRTQTCRPFQYVGLDYFGPITHKTATGSTGKLWVMLVTCLVTRAIHLEIIPDNTTSSFLLAMRRFVGRRGAPKTILSDNAPAFSLGYAMINADIKTMVNSSQSLTTYLASKEIEIRQITPFAPWQGGVYERMVAIVKNMFYKTIGRLHLSYIEIETLMIECEGIVNSRPITSCTISISDTEALRPIDFLLPQAQLSLPDGRRTSSSPGIGLTEKRTREYLTQLNNTRSQLWDEFYKEMYTGKHAPKYKDKAHCSGSPQLNELVLVETANVPRHNWPLGRITQLIPSKDGKIRSVQIRCKDKTVERAVNQLIPLELSFTSS</sequence>
<dbReference type="GO" id="GO:0004519">
    <property type="term" value="F:endonuclease activity"/>
    <property type="evidence" value="ECO:0007669"/>
    <property type="project" value="UniProtKB-KW"/>
</dbReference>
<dbReference type="Pfam" id="PF17921">
    <property type="entry name" value="Integrase_H2C2"/>
    <property type="match status" value="1"/>
</dbReference>
<dbReference type="InterPro" id="IPR043502">
    <property type="entry name" value="DNA/RNA_pol_sf"/>
</dbReference>
<dbReference type="Pfam" id="PF18701">
    <property type="entry name" value="DUF5641"/>
    <property type="match status" value="1"/>
</dbReference>
<dbReference type="GO" id="GO:0004190">
    <property type="term" value="F:aspartic-type endopeptidase activity"/>
    <property type="evidence" value="ECO:0007669"/>
    <property type="project" value="InterPro"/>
</dbReference>
<evidence type="ECO:0000256" key="2">
    <source>
        <dbReference type="ARBA" id="ARBA00022695"/>
    </source>
</evidence>
<dbReference type="PROSITE" id="PS00141">
    <property type="entry name" value="ASP_PROTEASE"/>
    <property type="match status" value="1"/>
</dbReference>
<dbReference type="CDD" id="cd01644">
    <property type="entry name" value="RT_pepA17"/>
    <property type="match status" value="1"/>
</dbReference>
<dbReference type="Gene3D" id="2.40.70.10">
    <property type="entry name" value="Acid Proteases"/>
    <property type="match status" value="1"/>
</dbReference>
<dbReference type="Gene3D" id="3.10.10.10">
    <property type="entry name" value="HIV Type 1 Reverse Transcriptase, subunit A, domain 1"/>
    <property type="match status" value="1"/>
</dbReference>
<evidence type="ECO:0000313" key="10">
    <source>
        <dbReference type="WBParaSite" id="Csp11.Scaffold590.g5082.t1"/>
    </source>
</evidence>
<evidence type="ECO:0000256" key="5">
    <source>
        <dbReference type="ARBA" id="ARBA00022801"/>
    </source>
</evidence>
<dbReference type="InterPro" id="IPR001584">
    <property type="entry name" value="Integrase_cat-core"/>
</dbReference>
<dbReference type="GO" id="GO:0003676">
    <property type="term" value="F:nucleic acid binding"/>
    <property type="evidence" value="ECO:0007669"/>
    <property type="project" value="InterPro"/>
</dbReference>
<keyword evidence="1" id="KW-0808">Transferase</keyword>
<dbReference type="SUPFAM" id="SSF56672">
    <property type="entry name" value="DNA/RNA polymerases"/>
    <property type="match status" value="1"/>
</dbReference>
<dbReference type="Pfam" id="PF05380">
    <property type="entry name" value="Peptidase_A17"/>
    <property type="match status" value="1"/>
</dbReference>
<reference evidence="10" key="1">
    <citation type="submission" date="2016-11" db="UniProtKB">
        <authorList>
            <consortium name="WormBaseParasite"/>
        </authorList>
    </citation>
    <scope>IDENTIFICATION</scope>
</reference>
<dbReference type="GO" id="GO:0042575">
    <property type="term" value="C:DNA polymerase complex"/>
    <property type="evidence" value="ECO:0007669"/>
    <property type="project" value="UniProtKB-ARBA"/>
</dbReference>
<dbReference type="PROSITE" id="PS50994">
    <property type="entry name" value="INTEGRASE"/>
    <property type="match status" value="1"/>
</dbReference>
<keyword evidence="5" id="KW-0378">Hydrolase</keyword>
<evidence type="ECO:0000256" key="1">
    <source>
        <dbReference type="ARBA" id="ARBA00022679"/>
    </source>
</evidence>
<evidence type="ECO:0000313" key="9">
    <source>
        <dbReference type="Proteomes" id="UP000095282"/>
    </source>
</evidence>
<accession>A0A1I7TE92</accession>
<dbReference type="InterPro" id="IPR001969">
    <property type="entry name" value="Aspartic_peptidase_AS"/>
</dbReference>
<dbReference type="InterPro" id="IPR008042">
    <property type="entry name" value="Retrotrans_Pao"/>
</dbReference>
<dbReference type="InterPro" id="IPR041588">
    <property type="entry name" value="Integrase_H2C2"/>
</dbReference>
<dbReference type="InterPro" id="IPR000477">
    <property type="entry name" value="RT_dom"/>
</dbReference>
<feature type="region of interest" description="Disordered" evidence="7">
    <location>
        <begin position="65"/>
        <end position="92"/>
    </location>
</feature>
<keyword evidence="6" id="KW-0695">RNA-directed DNA polymerase</keyword>